<evidence type="ECO:0008006" key="6">
    <source>
        <dbReference type="Google" id="ProtNLM"/>
    </source>
</evidence>
<feature type="domain" description="RND related alpha-helical hairpin" evidence="2">
    <location>
        <begin position="108"/>
        <end position="197"/>
    </location>
</feature>
<dbReference type="InterPro" id="IPR058709">
    <property type="entry name" value="BSH_RND-rel"/>
</dbReference>
<dbReference type="Pfam" id="PF26012">
    <property type="entry name" value="HH_RND_rel"/>
    <property type="match status" value="1"/>
</dbReference>
<protein>
    <recommendedName>
        <fullName evidence="6">Membrane fusion protein</fullName>
    </recommendedName>
</protein>
<feature type="domain" description="RND related beta-barrel" evidence="1">
    <location>
        <begin position="260"/>
        <end position="330"/>
    </location>
</feature>
<dbReference type="InterPro" id="IPR058729">
    <property type="entry name" value="Beta-barrel_RND-rel"/>
</dbReference>
<feature type="domain" description="RND related barrel-sandwich hybrid" evidence="3">
    <location>
        <begin position="68"/>
        <end position="244"/>
    </location>
</feature>
<organism evidence="4 5">
    <name type="scientific">Ruminococcus flavefaciens</name>
    <dbReference type="NCBI Taxonomy" id="1265"/>
    <lineage>
        <taxon>Bacteria</taxon>
        <taxon>Bacillati</taxon>
        <taxon>Bacillota</taxon>
        <taxon>Clostridia</taxon>
        <taxon>Eubacteriales</taxon>
        <taxon>Oscillospiraceae</taxon>
        <taxon>Ruminococcus</taxon>
    </lineage>
</organism>
<evidence type="ECO:0000259" key="1">
    <source>
        <dbReference type="Pfam" id="PF26011"/>
    </source>
</evidence>
<evidence type="ECO:0000259" key="2">
    <source>
        <dbReference type="Pfam" id="PF26012"/>
    </source>
</evidence>
<gene>
    <name evidence="4" type="ORF">SAMN02910280_2404</name>
</gene>
<dbReference type="AlphaFoldDB" id="A0A1K1NZZ0"/>
<evidence type="ECO:0000259" key="3">
    <source>
        <dbReference type="Pfam" id="PF26018"/>
    </source>
</evidence>
<evidence type="ECO:0000313" key="5">
    <source>
        <dbReference type="Proteomes" id="UP000183461"/>
    </source>
</evidence>
<dbReference type="InterPro" id="IPR058728">
    <property type="entry name" value="HH_RND-rel"/>
</dbReference>
<dbReference type="RefSeq" id="WP_072300648.1">
    <property type="nucleotide sequence ID" value="NZ_FPIP01000006.1"/>
</dbReference>
<dbReference type="EMBL" id="FPIP01000006">
    <property type="protein sequence ID" value="SFW41098.1"/>
    <property type="molecule type" value="Genomic_DNA"/>
</dbReference>
<name>A0A1K1NZZ0_RUMFL</name>
<dbReference type="Pfam" id="PF26011">
    <property type="entry name" value="Beta-barrel_RND_rel"/>
    <property type="match status" value="1"/>
</dbReference>
<proteinExistence type="predicted"/>
<evidence type="ECO:0000313" key="4">
    <source>
        <dbReference type="EMBL" id="SFW41098.1"/>
    </source>
</evidence>
<reference evidence="4 5" key="1">
    <citation type="submission" date="2016-11" db="EMBL/GenBank/DDBJ databases">
        <authorList>
            <person name="Jaros S."/>
            <person name="Januszkiewicz K."/>
            <person name="Wedrychowicz H."/>
        </authorList>
    </citation>
    <scope>NUCLEOTIDE SEQUENCE [LARGE SCALE GENOMIC DNA]</scope>
    <source>
        <strain evidence="4 5">YL228</strain>
    </source>
</reference>
<dbReference type="Proteomes" id="UP000183461">
    <property type="component" value="Unassembled WGS sequence"/>
</dbReference>
<dbReference type="Pfam" id="PF26018">
    <property type="entry name" value="BSH_RND_rel"/>
    <property type="match status" value="1"/>
</dbReference>
<accession>A0A1K1NZZ0</accession>
<sequence length="426" mass="48190">MRFAKSDGSFMVKALRNVVLVLLLIVFVSIVYNFRNRESNTVSALMATSVSSKEYKGVFIRDEEIILYSGNGVLSYNVSDGGKVGNGSVIAEAYPSDEQLSIKHQKAVLSKELNILEKIQNPGTLESAQPASISENIDESYRSFIYYRDMGDYESLDTVKDNLLIQLSTYQIMTDEAQGFDQKISDIKSEIAKLDAKTLSSSETIKAQRSAYFASYIDGYEEELSSKTLDKLTCDEVESITDRKSTAPNVVGKLIDGYGWYLAVVADNSKKEYEIGKDVMLKFDSSAETYPAVIYDIRDEKPDRSLIIISCSKFNYELVQHRAEIVEVISLIDKNEQCEGLKVPREAIRFADIKETYTDENGNEKEKTIKSKGVYIRKGEQVLFKKIDVRFEGNDYVLSKVHPESEYLQLYDDIMLEGVDKDDEKE</sequence>